<dbReference type="InParanoid" id="A0A2K2D816"/>
<protein>
    <submittedName>
        <fullName evidence="1 2">Uncharacterized protein</fullName>
    </submittedName>
</protein>
<dbReference type="EMBL" id="CM000881">
    <property type="protein sequence ID" value="PNT70423.1"/>
    <property type="molecule type" value="Genomic_DNA"/>
</dbReference>
<dbReference type="EnsemblPlants" id="PNT70419">
    <property type="protein sequence ID" value="PNT70419"/>
    <property type="gene ID" value="BRADI_2g11591v3"/>
</dbReference>
<keyword evidence="3" id="KW-1185">Reference proteome</keyword>
<dbReference type="AlphaFoldDB" id="A0A2K2D816"/>
<gene>
    <name evidence="1" type="ORF">BRADI_2g11591v3</name>
</gene>
<organism evidence="1">
    <name type="scientific">Brachypodium distachyon</name>
    <name type="common">Purple false brome</name>
    <name type="synonym">Trachynia distachya</name>
    <dbReference type="NCBI Taxonomy" id="15368"/>
    <lineage>
        <taxon>Eukaryota</taxon>
        <taxon>Viridiplantae</taxon>
        <taxon>Streptophyta</taxon>
        <taxon>Embryophyta</taxon>
        <taxon>Tracheophyta</taxon>
        <taxon>Spermatophyta</taxon>
        <taxon>Magnoliopsida</taxon>
        <taxon>Liliopsida</taxon>
        <taxon>Poales</taxon>
        <taxon>Poaceae</taxon>
        <taxon>BOP clade</taxon>
        <taxon>Pooideae</taxon>
        <taxon>Stipodae</taxon>
        <taxon>Brachypodieae</taxon>
        <taxon>Brachypodium</taxon>
    </lineage>
</organism>
<dbReference type="Gramene" id="PNT70420">
    <property type="protein sequence ID" value="PNT70420"/>
    <property type="gene ID" value="BRADI_2g11591v3"/>
</dbReference>
<dbReference type="Gramene" id="PNT70422">
    <property type="protein sequence ID" value="PNT70422"/>
    <property type="gene ID" value="BRADI_2g11591v3"/>
</dbReference>
<evidence type="ECO:0000313" key="3">
    <source>
        <dbReference type="Proteomes" id="UP000008810"/>
    </source>
</evidence>
<evidence type="ECO:0000313" key="1">
    <source>
        <dbReference type="EMBL" id="PNT70420.1"/>
    </source>
</evidence>
<evidence type="ECO:0000313" key="2">
    <source>
        <dbReference type="EnsemblPlants" id="PNT70419"/>
    </source>
</evidence>
<dbReference type="EMBL" id="CM000881">
    <property type="protein sequence ID" value="PNT70420.1"/>
    <property type="molecule type" value="Genomic_DNA"/>
</dbReference>
<reference evidence="2" key="3">
    <citation type="submission" date="2018-08" db="UniProtKB">
        <authorList>
            <consortium name="EnsemblPlants"/>
        </authorList>
    </citation>
    <scope>IDENTIFICATION</scope>
    <source>
        <strain evidence="2">cv. Bd21</strain>
    </source>
</reference>
<dbReference type="EMBL" id="CM000881">
    <property type="protein sequence ID" value="PNT70422.1"/>
    <property type="molecule type" value="Genomic_DNA"/>
</dbReference>
<dbReference type="EnsemblPlants" id="PNT70421">
    <property type="protein sequence ID" value="PNT70421"/>
    <property type="gene ID" value="BRADI_2g11591v3"/>
</dbReference>
<accession>A0A2K2D816</accession>
<name>A0A2K2D816_BRADI</name>
<dbReference type="EnsemblPlants" id="PNT70422">
    <property type="protein sequence ID" value="PNT70422"/>
    <property type="gene ID" value="BRADI_2g11591v3"/>
</dbReference>
<dbReference type="Proteomes" id="UP000008810">
    <property type="component" value="Chromosome 2"/>
</dbReference>
<sequence length="89" mass="10668">MMTRCIDEDSQSGVLSRTYTRKIKRILLLPSRINKYIWAFLYPFAVNRINRFIKSILDRILCNLHLEGFCFGLKKLLSSMYDLQWTLIY</sequence>
<dbReference type="EnsemblPlants" id="PNT70423">
    <property type="protein sequence ID" value="PNT70423"/>
    <property type="gene ID" value="BRADI_2g11591v3"/>
</dbReference>
<reference evidence="1" key="2">
    <citation type="submission" date="2017-06" db="EMBL/GenBank/DDBJ databases">
        <title>WGS assembly of Brachypodium distachyon.</title>
        <authorList>
            <consortium name="The International Brachypodium Initiative"/>
            <person name="Lucas S."/>
            <person name="Harmon-Smith M."/>
            <person name="Lail K."/>
            <person name="Tice H."/>
            <person name="Grimwood J."/>
            <person name="Bruce D."/>
            <person name="Barry K."/>
            <person name="Shu S."/>
            <person name="Lindquist E."/>
            <person name="Wang M."/>
            <person name="Pitluck S."/>
            <person name="Vogel J.P."/>
            <person name="Garvin D.F."/>
            <person name="Mockler T.C."/>
            <person name="Schmutz J."/>
            <person name="Rokhsar D."/>
            <person name="Bevan M.W."/>
        </authorList>
    </citation>
    <scope>NUCLEOTIDE SEQUENCE</scope>
    <source>
        <strain evidence="1">Bd21</strain>
    </source>
</reference>
<dbReference type="EMBL" id="CM000881">
    <property type="protein sequence ID" value="PNT70421.1"/>
    <property type="molecule type" value="Genomic_DNA"/>
</dbReference>
<dbReference type="Gramene" id="PNT70421">
    <property type="protein sequence ID" value="PNT70421"/>
    <property type="gene ID" value="BRADI_2g11591v3"/>
</dbReference>
<reference evidence="1 2" key="1">
    <citation type="journal article" date="2010" name="Nature">
        <title>Genome sequencing and analysis of the model grass Brachypodium distachyon.</title>
        <authorList>
            <consortium name="International Brachypodium Initiative"/>
        </authorList>
    </citation>
    <scope>NUCLEOTIDE SEQUENCE [LARGE SCALE GENOMIC DNA]</scope>
    <source>
        <strain evidence="1 2">Bd21</strain>
    </source>
</reference>
<proteinExistence type="predicted"/>
<dbReference type="EMBL" id="CM000881">
    <property type="protein sequence ID" value="PNT70419.1"/>
    <property type="molecule type" value="Genomic_DNA"/>
</dbReference>
<dbReference type="EnsemblPlants" id="PNT70420">
    <property type="protein sequence ID" value="PNT70420"/>
    <property type="gene ID" value="BRADI_2g11591v3"/>
</dbReference>
<dbReference type="Gramene" id="PNT70419">
    <property type="protein sequence ID" value="PNT70419"/>
    <property type="gene ID" value="BRADI_2g11591v3"/>
</dbReference>
<dbReference type="Gramene" id="PNT70423">
    <property type="protein sequence ID" value="PNT70423"/>
    <property type="gene ID" value="BRADI_2g11591v3"/>
</dbReference>